<dbReference type="KEGG" id="pabs:JIR001_24450"/>
<reference evidence="5" key="2">
    <citation type="journal article" date="2021" name="Microbiol. Resour. Announc.">
        <title>Complete Genome Sequence of Polycladomyces abyssicola JIR-001T, Isolated from Hemipelagic Sediment in Deep Seawater.</title>
        <authorList>
            <person name="Tsubouchi T."/>
            <person name="Kaneko Y."/>
        </authorList>
    </citation>
    <scope>NUCLEOTIDE SEQUENCE</scope>
    <source>
        <strain evidence="5">JIR-001</strain>
    </source>
</reference>
<dbReference type="CDD" id="cd07067">
    <property type="entry name" value="HP_PGM_like"/>
    <property type="match status" value="1"/>
</dbReference>
<dbReference type="SMART" id="SM00855">
    <property type="entry name" value="PGAM"/>
    <property type="match status" value="1"/>
</dbReference>
<dbReference type="InterPro" id="IPR001345">
    <property type="entry name" value="PG/BPGM_mutase_AS"/>
</dbReference>
<dbReference type="SUPFAM" id="SSF53254">
    <property type="entry name" value="Phosphoglycerate mutase-like"/>
    <property type="match status" value="1"/>
</dbReference>
<evidence type="ECO:0000256" key="4">
    <source>
        <dbReference type="PIRSR" id="PIRSR613078-2"/>
    </source>
</evidence>
<dbReference type="GO" id="GO:0016791">
    <property type="term" value="F:phosphatase activity"/>
    <property type="evidence" value="ECO:0007669"/>
    <property type="project" value="TreeGrafter"/>
</dbReference>
<dbReference type="AlphaFoldDB" id="A0A8D5UFX7"/>
<evidence type="ECO:0000256" key="1">
    <source>
        <dbReference type="ARBA" id="ARBA00023152"/>
    </source>
</evidence>
<feature type="binding site" evidence="4">
    <location>
        <begin position="9"/>
        <end position="16"/>
    </location>
    <ligand>
        <name>substrate</name>
    </ligand>
</feature>
<dbReference type="InterPro" id="IPR050275">
    <property type="entry name" value="PGM_Phosphatase"/>
</dbReference>
<feature type="active site" description="Proton donor/acceptor" evidence="3">
    <location>
        <position position="83"/>
    </location>
</feature>
<evidence type="ECO:0000313" key="5">
    <source>
        <dbReference type="EMBL" id="BCU82662.1"/>
    </source>
</evidence>
<sequence>METHLWLIRHGETVYNQERRIQGRLDIPLNENGKEQARLLAEWMRTRPVDAVYASDLKRAVETAEAIARVHGLTVNPLQGLRERSFGEWEGISFEELEEQYPDWKKVWAEGGRYGVERFDELSRRIAEQWEWIARRHPGAHVVVVGHGSSMHAGLMAIAHEQRNELNVRLTNTGVTSVTFHPDHGWQLVRINQTDHLQAVKSADR</sequence>
<evidence type="ECO:0000313" key="6">
    <source>
        <dbReference type="Proteomes" id="UP000677436"/>
    </source>
</evidence>
<dbReference type="Proteomes" id="UP000677436">
    <property type="component" value="Chromosome"/>
</dbReference>
<dbReference type="InterPro" id="IPR013078">
    <property type="entry name" value="His_Pase_superF_clade-1"/>
</dbReference>
<dbReference type="Gene3D" id="3.40.50.1240">
    <property type="entry name" value="Phosphoglycerate mutase-like"/>
    <property type="match status" value="1"/>
</dbReference>
<name>A0A8D5UFX7_9BACL</name>
<evidence type="ECO:0000256" key="2">
    <source>
        <dbReference type="ARBA" id="ARBA00023235"/>
    </source>
</evidence>
<dbReference type="PROSITE" id="PS00175">
    <property type="entry name" value="PG_MUTASE"/>
    <property type="match status" value="1"/>
</dbReference>
<gene>
    <name evidence="5" type="ORF">JIR001_24450</name>
</gene>
<dbReference type="InterPro" id="IPR029033">
    <property type="entry name" value="His_PPase_superfam"/>
</dbReference>
<proteinExistence type="predicted"/>
<dbReference type="EMBL" id="AP024601">
    <property type="protein sequence ID" value="BCU82662.1"/>
    <property type="molecule type" value="Genomic_DNA"/>
</dbReference>
<feature type="active site" description="Tele-phosphohistidine intermediate" evidence="3">
    <location>
        <position position="10"/>
    </location>
</feature>
<evidence type="ECO:0000256" key="3">
    <source>
        <dbReference type="PIRSR" id="PIRSR613078-1"/>
    </source>
</evidence>
<dbReference type="PANTHER" id="PTHR48100:SF1">
    <property type="entry name" value="HISTIDINE PHOSPHATASE FAMILY PROTEIN-RELATED"/>
    <property type="match status" value="1"/>
</dbReference>
<dbReference type="Pfam" id="PF00300">
    <property type="entry name" value="His_Phos_1"/>
    <property type="match status" value="1"/>
</dbReference>
<keyword evidence="6" id="KW-1185">Reference proteome</keyword>
<dbReference type="PANTHER" id="PTHR48100">
    <property type="entry name" value="BROAD-SPECIFICITY PHOSPHATASE YOR283W-RELATED"/>
    <property type="match status" value="1"/>
</dbReference>
<keyword evidence="2" id="KW-0413">Isomerase</keyword>
<keyword evidence="1" id="KW-0324">Glycolysis</keyword>
<dbReference type="GO" id="GO:0005737">
    <property type="term" value="C:cytoplasm"/>
    <property type="evidence" value="ECO:0007669"/>
    <property type="project" value="TreeGrafter"/>
</dbReference>
<dbReference type="RefSeq" id="WP_212772977.1">
    <property type="nucleotide sequence ID" value="NZ_AP024601.1"/>
</dbReference>
<feature type="binding site" evidence="4">
    <location>
        <position position="59"/>
    </location>
    <ligand>
        <name>substrate</name>
    </ligand>
</feature>
<accession>A0A8D5UFX7</accession>
<reference evidence="5" key="1">
    <citation type="journal article" date="2013" name="Int. J. Syst. Evol. Microbiol.">
        <title>Polycladomyces abyssicola gen. nov., sp. nov., a thermophilic filamentous bacterium isolated from hemipelagic sediment.</title>
        <authorList>
            <person name="Tsubouchi T."/>
            <person name="Shimane Y."/>
            <person name="Mori K."/>
            <person name="Usui K."/>
            <person name="Hiraki T."/>
            <person name="Tame A."/>
            <person name="Uematsu K."/>
            <person name="Maruyama T."/>
            <person name="Hatada Y."/>
        </authorList>
    </citation>
    <scope>NUCLEOTIDE SEQUENCE</scope>
    <source>
        <strain evidence="5">JIR-001</strain>
    </source>
</reference>
<organism evidence="5 6">
    <name type="scientific">Polycladomyces abyssicola</name>
    <dbReference type="NCBI Taxonomy" id="1125966"/>
    <lineage>
        <taxon>Bacteria</taxon>
        <taxon>Bacillati</taxon>
        <taxon>Bacillota</taxon>
        <taxon>Bacilli</taxon>
        <taxon>Bacillales</taxon>
        <taxon>Thermoactinomycetaceae</taxon>
        <taxon>Polycladomyces</taxon>
    </lineage>
</organism>
<protein>
    <submittedName>
        <fullName evidence="5">Alpha-ribazole phosphatase</fullName>
    </submittedName>
</protein>